<dbReference type="STRING" id="616991.GCA_000733925_02942"/>
<dbReference type="AlphaFoldDB" id="A0A221V3I6"/>
<evidence type="ECO:0000313" key="1">
    <source>
        <dbReference type="EMBL" id="ASO08149.1"/>
    </source>
</evidence>
<name>A0A221V3I6_9FLAO</name>
<protein>
    <submittedName>
        <fullName evidence="1">Uncharacterized protein</fullName>
    </submittedName>
</protein>
<organism evidence="1 2">
    <name type="scientific">Arenibacter algicola</name>
    <dbReference type="NCBI Taxonomy" id="616991"/>
    <lineage>
        <taxon>Bacteria</taxon>
        <taxon>Pseudomonadati</taxon>
        <taxon>Bacteroidota</taxon>
        <taxon>Flavobacteriia</taxon>
        <taxon>Flavobacteriales</taxon>
        <taxon>Flavobacteriaceae</taxon>
        <taxon>Arenibacter</taxon>
    </lineage>
</organism>
<dbReference type="EMBL" id="CP022515">
    <property type="protein sequence ID" value="ASO08149.1"/>
    <property type="molecule type" value="Genomic_DNA"/>
</dbReference>
<gene>
    <name evidence="1" type="ORF">AREALGSMS7_04763</name>
</gene>
<accession>A0A221V3I6</accession>
<evidence type="ECO:0000313" key="2">
    <source>
        <dbReference type="Proteomes" id="UP000204551"/>
    </source>
</evidence>
<sequence length="100" mass="11371">MHKVILIILATVVNELAAAYDESKLVDNCIFGTANQYGNEYRWMPVILMEVSVSAENVVQYIPMDLEPSWNLFPNFKPAASHFANSRKANFRNYVVMGDK</sequence>
<dbReference type="Proteomes" id="UP000204551">
    <property type="component" value="Chromosome"/>
</dbReference>
<reference evidence="1 2" key="1">
    <citation type="submission" date="2017-07" db="EMBL/GenBank/DDBJ databases">
        <title>Genome Sequence of Arenibacter algicola Strain SMS7 Isolated from a culture of the Diatom Skeletonema marinoi.</title>
        <authorList>
            <person name="Topel M."/>
            <person name="Pinder M.I.M."/>
            <person name="Johansson O.N."/>
            <person name="Kourtchenko O."/>
            <person name="Godhe A."/>
            <person name="Clarke A.K."/>
        </authorList>
    </citation>
    <scope>NUCLEOTIDE SEQUENCE [LARGE SCALE GENOMIC DNA]</scope>
    <source>
        <strain evidence="1 2">SMS7</strain>
    </source>
</reference>
<dbReference type="KEGG" id="aalg:AREALGSMS7_04763"/>
<proteinExistence type="predicted"/>
<dbReference type="RefSeq" id="WP_093980265.1">
    <property type="nucleotide sequence ID" value="NZ_CP022515.1"/>
</dbReference>